<keyword evidence="1 10" id="KW-0808">Transferase</keyword>
<dbReference type="SUPFAM" id="SSF56112">
    <property type="entry name" value="Protein kinase-like (PK-like)"/>
    <property type="match status" value="1"/>
</dbReference>
<name>A0A5B9VZ28_9BACT</name>
<keyword evidence="2 6" id="KW-0547">Nucleotide-binding</keyword>
<dbReference type="SMART" id="SM00028">
    <property type="entry name" value="TPR"/>
    <property type="match status" value="5"/>
</dbReference>
<dbReference type="InterPro" id="IPR019734">
    <property type="entry name" value="TPR_rpt"/>
</dbReference>
<dbReference type="Gene3D" id="1.10.510.10">
    <property type="entry name" value="Transferase(Phosphotransferase) domain 1"/>
    <property type="match status" value="2"/>
</dbReference>
<gene>
    <name evidence="10" type="primary">pknB_17</name>
    <name evidence="10" type="ORF">OJF2_21060</name>
</gene>
<feature type="region of interest" description="Disordered" evidence="8">
    <location>
        <begin position="240"/>
        <end position="259"/>
    </location>
</feature>
<evidence type="ECO:0000313" key="11">
    <source>
        <dbReference type="Proteomes" id="UP000324233"/>
    </source>
</evidence>
<dbReference type="PROSITE" id="PS50005">
    <property type="entry name" value="TPR"/>
    <property type="match status" value="1"/>
</dbReference>
<evidence type="ECO:0000256" key="7">
    <source>
        <dbReference type="SAM" id="Coils"/>
    </source>
</evidence>
<keyword evidence="4 6" id="KW-0067">ATP-binding</keyword>
<dbReference type="EC" id="2.7.11.1" evidence="10"/>
<dbReference type="EMBL" id="CP042997">
    <property type="protein sequence ID" value="QEH33602.1"/>
    <property type="molecule type" value="Genomic_DNA"/>
</dbReference>
<evidence type="ECO:0000259" key="9">
    <source>
        <dbReference type="PROSITE" id="PS50011"/>
    </source>
</evidence>
<dbReference type="SMART" id="SM00220">
    <property type="entry name" value="S_TKc"/>
    <property type="match status" value="1"/>
</dbReference>
<keyword evidence="7" id="KW-0175">Coiled coil</keyword>
<feature type="compositionally biased region" description="Gly residues" evidence="8">
    <location>
        <begin position="12"/>
        <end position="22"/>
    </location>
</feature>
<dbReference type="CDD" id="cd14014">
    <property type="entry name" value="STKc_PknB_like"/>
    <property type="match status" value="1"/>
</dbReference>
<evidence type="ECO:0000256" key="1">
    <source>
        <dbReference type="ARBA" id="ARBA00022679"/>
    </source>
</evidence>
<evidence type="ECO:0000256" key="6">
    <source>
        <dbReference type="PROSITE-ProRule" id="PRU10141"/>
    </source>
</evidence>
<proteinExistence type="predicted"/>
<dbReference type="GO" id="GO:0005524">
    <property type="term" value="F:ATP binding"/>
    <property type="evidence" value="ECO:0007669"/>
    <property type="project" value="UniProtKB-UniRule"/>
</dbReference>
<dbReference type="Gene3D" id="1.25.40.10">
    <property type="entry name" value="Tetratricopeptide repeat domain"/>
    <property type="match status" value="2"/>
</dbReference>
<feature type="compositionally biased region" description="Basic and acidic residues" evidence="8">
    <location>
        <begin position="718"/>
        <end position="733"/>
    </location>
</feature>
<dbReference type="InterPro" id="IPR011990">
    <property type="entry name" value="TPR-like_helical_dom_sf"/>
</dbReference>
<feature type="domain" description="Protein kinase" evidence="9">
    <location>
        <begin position="121"/>
        <end position="507"/>
    </location>
</feature>
<feature type="coiled-coil region" evidence="7">
    <location>
        <begin position="840"/>
        <end position="867"/>
    </location>
</feature>
<dbReference type="PROSITE" id="PS50011">
    <property type="entry name" value="PROTEIN_KINASE_DOM"/>
    <property type="match status" value="1"/>
</dbReference>
<dbReference type="AlphaFoldDB" id="A0A5B9VZ28"/>
<dbReference type="PANTHER" id="PTHR43289:SF34">
    <property type="entry name" value="SERINE_THREONINE-PROTEIN KINASE YBDM-RELATED"/>
    <property type="match status" value="1"/>
</dbReference>
<feature type="repeat" description="TPR" evidence="5">
    <location>
        <begin position="773"/>
        <end position="806"/>
    </location>
</feature>
<keyword evidence="11" id="KW-1185">Reference proteome</keyword>
<evidence type="ECO:0000256" key="2">
    <source>
        <dbReference type="ARBA" id="ARBA00022741"/>
    </source>
</evidence>
<dbReference type="Pfam" id="PF00069">
    <property type="entry name" value="Pkinase"/>
    <property type="match status" value="1"/>
</dbReference>
<reference evidence="10 11" key="1">
    <citation type="submission" date="2019-08" db="EMBL/GenBank/DDBJ databases">
        <title>Deep-cultivation of Planctomycetes and their phenomic and genomic characterization uncovers novel biology.</title>
        <authorList>
            <person name="Wiegand S."/>
            <person name="Jogler M."/>
            <person name="Boedeker C."/>
            <person name="Pinto D."/>
            <person name="Vollmers J."/>
            <person name="Rivas-Marin E."/>
            <person name="Kohn T."/>
            <person name="Peeters S.H."/>
            <person name="Heuer A."/>
            <person name="Rast P."/>
            <person name="Oberbeckmann S."/>
            <person name="Bunk B."/>
            <person name="Jeske O."/>
            <person name="Meyerdierks A."/>
            <person name="Storesund J.E."/>
            <person name="Kallscheuer N."/>
            <person name="Luecker S."/>
            <person name="Lage O.M."/>
            <person name="Pohl T."/>
            <person name="Merkel B.J."/>
            <person name="Hornburger P."/>
            <person name="Mueller R.-W."/>
            <person name="Bruemmer F."/>
            <person name="Labrenz M."/>
            <person name="Spormann A.M."/>
            <person name="Op den Camp H."/>
            <person name="Overmann J."/>
            <person name="Amann R."/>
            <person name="Jetten M.S.M."/>
            <person name="Mascher T."/>
            <person name="Medema M.H."/>
            <person name="Devos D.P."/>
            <person name="Kaster A.-K."/>
            <person name="Ovreas L."/>
            <person name="Rohde M."/>
            <person name="Galperin M.Y."/>
            <person name="Jogler C."/>
        </authorList>
    </citation>
    <scope>NUCLEOTIDE SEQUENCE [LARGE SCALE GENOMIC DNA]</scope>
    <source>
        <strain evidence="10 11">OJF2</strain>
    </source>
</reference>
<evidence type="ECO:0000256" key="4">
    <source>
        <dbReference type="ARBA" id="ARBA00022840"/>
    </source>
</evidence>
<dbReference type="SUPFAM" id="SSF48452">
    <property type="entry name" value="TPR-like"/>
    <property type="match status" value="1"/>
</dbReference>
<feature type="compositionally biased region" description="Low complexity" evidence="8">
    <location>
        <begin position="45"/>
        <end position="57"/>
    </location>
</feature>
<dbReference type="KEGG" id="agv:OJF2_21060"/>
<dbReference type="InterPro" id="IPR017441">
    <property type="entry name" value="Protein_kinase_ATP_BS"/>
</dbReference>
<dbReference type="PROSITE" id="PS00108">
    <property type="entry name" value="PROTEIN_KINASE_ST"/>
    <property type="match status" value="1"/>
</dbReference>
<evidence type="ECO:0000256" key="3">
    <source>
        <dbReference type="ARBA" id="ARBA00022777"/>
    </source>
</evidence>
<dbReference type="Proteomes" id="UP000324233">
    <property type="component" value="Chromosome"/>
</dbReference>
<feature type="binding site" evidence="6">
    <location>
        <position position="151"/>
    </location>
    <ligand>
        <name>ATP</name>
        <dbReference type="ChEBI" id="CHEBI:30616"/>
    </ligand>
</feature>
<protein>
    <submittedName>
        <fullName evidence="10">Serine/threonine-protein kinase PknB</fullName>
        <ecNumber evidence="10">2.7.11.1</ecNumber>
    </submittedName>
</protein>
<dbReference type="InterPro" id="IPR008271">
    <property type="entry name" value="Ser/Thr_kinase_AS"/>
</dbReference>
<dbReference type="PROSITE" id="PS00107">
    <property type="entry name" value="PROTEIN_KINASE_ATP"/>
    <property type="match status" value="1"/>
</dbReference>
<evidence type="ECO:0000256" key="8">
    <source>
        <dbReference type="SAM" id="MobiDB-lite"/>
    </source>
</evidence>
<feature type="compositionally biased region" description="Basic and acidic residues" evidence="8">
    <location>
        <begin position="1051"/>
        <end position="1064"/>
    </location>
</feature>
<accession>A0A5B9VZ28</accession>
<feature type="region of interest" description="Disordered" evidence="8">
    <location>
        <begin position="1"/>
        <end position="109"/>
    </location>
</feature>
<dbReference type="PANTHER" id="PTHR43289">
    <property type="entry name" value="MITOGEN-ACTIVATED PROTEIN KINASE KINASE KINASE 20-RELATED"/>
    <property type="match status" value="1"/>
</dbReference>
<dbReference type="InterPro" id="IPR011009">
    <property type="entry name" value="Kinase-like_dom_sf"/>
</dbReference>
<dbReference type="Pfam" id="PF13432">
    <property type="entry name" value="TPR_16"/>
    <property type="match status" value="3"/>
</dbReference>
<feature type="region of interest" description="Disordered" evidence="8">
    <location>
        <begin position="1051"/>
        <end position="1083"/>
    </location>
</feature>
<feature type="compositionally biased region" description="Low complexity" evidence="8">
    <location>
        <begin position="85"/>
        <end position="103"/>
    </location>
</feature>
<evidence type="ECO:0000313" key="10">
    <source>
        <dbReference type="EMBL" id="QEH33602.1"/>
    </source>
</evidence>
<dbReference type="InterPro" id="IPR000719">
    <property type="entry name" value="Prot_kinase_dom"/>
</dbReference>
<sequence>MDLKDRTNARKPGGGPEGGGPRPVGPRRYESDAGPLPWDAWNLPAESAESLSNSAESTVLRSPFSPRCLRRSDLPHSPQHPQIKGSDAASSASAGEPPAGSNGVRLGRGRLPSVGDEIGGFRLVLELGRGAFARVFLAEEARLAGRLVAVKISRAEGDEPRMLARLHHANIMPVHSVHDDPATGLRVLCMPYFGGANLAQVLNHSWGFAQPRPSGKGLVEAIDELSHRIPEELRADASFSRRCRSRTSPSSRAGGALQPSMRAHACANPAEPVRASERFPSGFRSLVGRLVGGGQSSPLPAEAEKEAFVPSRMFLRNADGLHAAVWIAARLAEGLDHAHSHGLLHRDLKPANILIAADGTPMLLDFNLAAVRDEDGRDGDGASRAALGGTIPYMSPEHLDALDAAGTTTPDQVDERSDLYSLGLILFEMIAGVHPFLEILPGAGRETVVVIRQMIQERSRTPVPSLRAACPNVPWSLDALVAKCLDPDPGRRYQSAHDLGEDLRRFLDNLPMKHCPEPSVRERAAKWARRHPTLASSTSIACLCVALVVVLGGIGWKAYDTMLGLSARMKLRAFESASIEAQFLLSVGSEASMMIRGMEKSRALLESLGIPGPDLEAPMGGHQAPPRGSTDERGRVVRLPDWVERLTPEEAGRVRQRAASLLILHARAGVTWTALRGSAEDRRLALSRGVELLEMARTLDPELAFPVDRDRARFEAALEGRHDEGTREGEQPGRRPTSPEAWALLASSLLADGEVAAAEAAIREALAQDVTSLWAWFALGHCYHEQRRYLEAAGCFSACVALGPGYPICHFNRGLSLARGGRLLEAVAAYDHAVRLDPSLVEARANRALVELELDRVEDALADLRVAERAGCREPAVLAALGESLARLGRPDEAEAWFSDLLRSNPADAVVRIARGMSRLSADPQGAMADFTAVLARDPRSPLAHYGAARVLRRHDHRGAISHLNAAIEADPDLIDAIELRALERGHVGERSALEDVDRLTHAATPRRLYNAACALALYGNASGDAVSLDRAIEILSEAIRAGFPPAQAARDPDLAAIRDRPEFARMTGRPAAGKPRSGPPRA</sequence>
<feature type="region of interest" description="Disordered" evidence="8">
    <location>
        <begin position="718"/>
        <end position="737"/>
    </location>
</feature>
<evidence type="ECO:0000256" key="5">
    <source>
        <dbReference type="PROSITE-ProRule" id="PRU00339"/>
    </source>
</evidence>
<dbReference type="GO" id="GO:0004674">
    <property type="term" value="F:protein serine/threonine kinase activity"/>
    <property type="evidence" value="ECO:0007669"/>
    <property type="project" value="UniProtKB-EC"/>
</dbReference>
<organism evidence="10 11">
    <name type="scientific">Aquisphaera giovannonii</name>
    <dbReference type="NCBI Taxonomy" id="406548"/>
    <lineage>
        <taxon>Bacteria</taxon>
        <taxon>Pseudomonadati</taxon>
        <taxon>Planctomycetota</taxon>
        <taxon>Planctomycetia</taxon>
        <taxon>Isosphaerales</taxon>
        <taxon>Isosphaeraceae</taxon>
        <taxon>Aquisphaera</taxon>
    </lineage>
</organism>
<keyword evidence="3 10" id="KW-0418">Kinase</keyword>
<keyword evidence="5" id="KW-0802">TPR repeat</keyword>